<name>A0A7Z8JZC6_9CELL</name>
<dbReference type="InterPro" id="IPR016163">
    <property type="entry name" value="Ald_DH_C"/>
</dbReference>
<organism evidence="6 7">
    <name type="scientific">Cellulomonas hominis</name>
    <dbReference type="NCBI Taxonomy" id="156981"/>
    <lineage>
        <taxon>Bacteria</taxon>
        <taxon>Bacillati</taxon>
        <taxon>Actinomycetota</taxon>
        <taxon>Actinomycetes</taxon>
        <taxon>Micrococcales</taxon>
        <taxon>Cellulomonadaceae</taxon>
        <taxon>Cellulomonas</taxon>
    </lineage>
</organism>
<dbReference type="InterPro" id="IPR015590">
    <property type="entry name" value="Aldehyde_DH_dom"/>
</dbReference>
<evidence type="ECO:0000313" key="7">
    <source>
        <dbReference type="Proteomes" id="UP000308121"/>
    </source>
</evidence>
<dbReference type="GO" id="GO:0016620">
    <property type="term" value="F:oxidoreductase activity, acting on the aldehyde or oxo group of donors, NAD or NADP as acceptor"/>
    <property type="evidence" value="ECO:0007669"/>
    <property type="project" value="InterPro"/>
</dbReference>
<protein>
    <submittedName>
        <fullName evidence="6">Aldehyde dehydrogenase family protein</fullName>
    </submittedName>
</protein>
<evidence type="ECO:0000256" key="4">
    <source>
        <dbReference type="RuleBase" id="RU003345"/>
    </source>
</evidence>
<dbReference type="InterPro" id="IPR029510">
    <property type="entry name" value="Ald_DH_CS_GLU"/>
</dbReference>
<evidence type="ECO:0000256" key="1">
    <source>
        <dbReference type="ARBA" id="ARBA00009986"/>
    </source>
</evidence>
<dbReference type="FunFam" id="3.40.309.10:FF:000009">
    <property type="entry name" value="Aldehyde dehydrogenase A"/>
    <property type="match status" value="1"/>
</dbReference>
<keyword evidence="2 4" id="KW-0560">Oxidoreductase</keyword>
<feature type="active site" evidence="3">
    <location>
        <position position="268"/>
    </location>
</feature>
<sequence>MVPEHGVLDPETDPLATYVLEPDDLRDLAGRVASSPGAGTRTHHAPWTRAPLATLPQSSPDDVARAARAARAAHRRWAAVPARDRARLLLRVHDLLLQRQSDVLDLIQLENGKARGAAYEEVADVALLARHLGRAAPAYLAPARRPGLVPGLTSVRVLHDPVGVVGVVAPWNYPLSLTLGDTLPALAAGDAVLLRPDPQTPLTALWAVELLEDAGMPRGLVQVVLGDGPTVGAAVVDHVDHLVFTGSTATGRVVAARAGERLVPSTLELGGKNAMYVAEDVDVEVAAEGAVRACFGGTGQLCMSVERLYVHRDVYDAFAAAFARRTRALRVGTGLDHRSDVGSLTSAEQLARVVEHVEDALSGGARVLAGGVHRTDLGPYVYEPTVLEGVGEHARAFREETFGPVVALSPVASDDEAVAAVNDSAYALAASVWTRSARRGAALAARLRAGSVSVNDGYQAAWGSVAAPQGGRGASGWGHRHGREGLLALTATRTVAVQRGVHGLRVAGRTLVPPLGPGRLLAGDPERWT</sequence>
<accession>A0A7Z8JZC6</accession>
<evidence type="ECO:0000259" key="5">
    <source>
        <dbReference type="Pfam" id="PF00171"/>
    </source>
</evidence>
<feature type="domain" description="Aldehyde dehydrogenase" evidence="5">
    <location>
        <begin position="42"/>
        <end position="495"/>
    </location>
</feature>
<evidence type="ECO:0000313" key="6">
    <source>
        <dbReference type="EMBL" id="TKR22898.1"/>
    </source>
</evidence>
<dbReference type="InterPro" id="IPR016161">
    <property type="entry name" value="Ald_DH/histidinol_DH"/>
</dbReference>
<dbReference type="PROSITE" id="PS00687">
    <property type="entry name" value="ALDEHYDE_DEHYDR_GLU"/>
    <property type="match status" value="1"/>
</dbReference>
<dbReference type="AlphaFoldDB" id="A0A7Z8JZC6"/>
<dbReference type="Proteomes" id="UP000308121">
    <property type="component" value="Unassembled WGS sequence"/>
</dbReference>
<dbReference type="EMBL" id="SZYE01000129">
    <property type="protein sequence ID" value="TKR22898.1"/>
    <property type="molecule type" value="Genomic_DNA"/>
</dbReference>
<dbReference type="SUPFAM" id="SSF53720">
    <property type="entry name" value="ALDH-like"/>
    <property type="match status" value="1"/>
</dbReference>
<dbReference type="Gene3D" id="3.40.605.10">
    <property type="entry name" value="Aldehyde Dehydrogenase, Chain A, domain 1"/>
    <property type="match status" value="1"/>
</dbReference>
<comment type="caution">
    <text evidence="6">The sequence shown here is derived from an EMBL/GenBank/DDBJ whole genome shotgun (WGS) entry which is preliminary data.</text>
</comment>
<dbReference type="Pfam" id="PF00171">
    <property type="entry name" value="Aldedh"/>
    <property type="match status" value="1"/>
</dbReference>
<evidence type="ECO:0000256" key="3">
    <source>
        <dbReference type="PROSITE-ProRule" id="PRU10007"/>
    </source>
</evidence>
<feature type="non-terminal residue" evidence="6">
    <location>
        <position position="529"/>
    </location>
</feature>
<dbReference type="InterPro" id="IPR016162">
    <property type="entry name" value="Ald_DH_N"/>
</dbReference>
<reference evidence="6 7" key="1">
    <citation type="submission" date="2019-05" db="EMBL/GenBank/DDBJ databases">
        <title>Genome sequence of Cellulomonas hominis strain CS1.</title>
        <authorList>
            <person name="Belmont J."/>
            <person name="Maclea K.S."/>
        </authorList>
    </citation>
    <scope>NUCLEOTIDE SEQUENCE [LARGE SCALE GENOMIC DNA]</scope>
    <source>
        <strain evidence="6 7">CS1</strain>
    </source>
</reference>
<dbReference type="NCBIfam" id="NF006916">
    <property type="entry name" value="PRK09407.1"/>
    <property type="match status" value="1"/>
</dbReference>
<evidence type="ECO:0000256" key="2">
    <source>
        <dbReference type="ARBA" id="ARBA00023002"/>
    </source>
</evidence>
<proteinExistence type="inferred from homology"/>
<dbReference type="PANTHER" id="PTHR11699">
    <property type="entry name" value="ALDEHYDE DEHYDROGENASE-RELATED"/>
    <property type="match status" value="1"/>
</dbReference>
<dbReference type="OrthoDB" id="6882680at2"/>
<dbReference type="RefSeq" id="WP_154730294.1">
    <property type="nucleotide sequence ID" value="NZ_SZYE01000129.1"/>
</dbReference>
<gene>
    <name evidence="6" type="ORF">FA014_14080</name>
</gene>
<comment type="similarity">
    <text evidence="1 4">Belongs to the aldehyde dehydrogenase family.</text>
</comment>
<dbReference type="Gene3D" id="3.40.309.10">
    <property type="entry name" value="Aldehyde Dehydrogenase, Chain A, domain 2"/>
    <property type="match status" value="1"/>
</dbReference>